<sequence>MPERSSTPKIAFLDVDGTILDHGRRIAPSTVRAVREARGAGHLVYLCTGRAAGHIPEAVLEIGFDGAVTNGGAFAVAGDVPVHGETMPRAELDALVAHFEEHGLHYMLQSNRRVYAPASTQAAIKRHLATAQVDRVEPQTSPQAGFSAEPIEEAPLDEIAKAVFFTEEAGAVDRARAVFGERFHIVRGSMPLPGGSDGEIGLRGTTKGAAIEKVLAHLGMVPADAIGIGDSWNDIEMFQVCGVGVAMGNADPELQKLADEVTTSVLEDGIFNAFARHGLVSVGSLTTS</sequence>
<keyword evidence="2" id="KW-1185">Reference proteome</keyword>
<dbReference type="Pfam" id="PF08282">
    <property type="entry name" value="Hydrolase_3"/>
    <property type="match status" value="1"/>
</dbReference>
<dbReference type="OrthoDB" id="3180855at2"/>
<evidence type="ECO:0000313" key="2">
    <source>
        <dbReference type="Proteomes" id="UP000545286"/>
    </source>
</evidence>
<dbReference type="InterPro" id="IPR023214">
    <property type="entry name" value="HAD_sf"/>
</dbReference>
<dbReference type="AlphaFoldDB" id="A0A7W4UR97"/>
<accession>A0A7W4UR97</accession>
<dbReference type="PANTHER" id="PTHR10000:SF25">
    <property type="entry name" value="PHOSPHATASE YKRA-RELATED"/>
    <property type="match status" value="1"/>
</dbReference>
<dbReference type="RefSeq" id="WP_068477923.1">
    <property type="nucleotide sequence ID" value="NZ_CZJS01000083.1"/>
</dbReference>
<dbReference type="Proteomes" id="UP000545286">
    <property type="component" value="Unassembled WGS sequence"/>
</dbReference>
<dbReference type="GO" id="GO:0000287">
    <property type="term" value="F:magnesium ion binding"/>
    <property type="evidence" value="ECO:0007669"/>
    <property type="project" value="TreeGrafter"/>
</dbReference>
<dbReference type="PANTHER" id="PTHR10000">
    <property type="entry name" value="PHOSPHOSERINE PHOSPHATASE"/>
    <property type="match status" value="1"/>
</dbReference>
<dbReference type="InterPro" id="IPR036412">
    <property type="entry name" value="HAD-like_sf"/>
</dbReference>
<dbReference type="SUPFAM" id="SSF56784">
    <property type="entry name" value="HAD-like"/>
    <property type="match status" value="1"/>
</dbReference>
<dbReference type="GO" id="GO:0005829">
    <property type="term" value="C:cytosol"/>
    <property type="evidence" value="ECO:0007669"/>
    <property type="project" value="TreeGrafter"/>
</dbReference>
<evidence type="ECO:0000313" key="1">
    <source>
        <dbReference type="EMBL" id="MBB2959151.1"/>
    </source>
</evidence>
<gene>
    <name evidence="1" type="ORF">FHX72_003303</name>
</gene>
<dbReference type="GO" id="GO:0016791">
    <property type="term" value="F:phosphatase activity"/>
    <property type="evidence" value="ECO:0007669"/>
    <property type="project" value="TreeGrafter"/>
</dbReference>
<organism evidence="1 2">
    <name type="scientific">Pseudoclavibacter helvolus</name>
    <dbReference type="NCBI Taxonomy" id="255205"/>
    <lineage>
        <taxon>Bacteria</taxon>
        <taxon>Bacillati</taxon>
        <taxon>Actinomycetota</taxon>
        <taxon>Actinomycetes</taxon>
        <taxon>Micrococcales</taxon>
        <taxon>Microbacteriaceae</taxon>
        <taxon>Pseudoclavibacter</taxon>
    </lineage>
</organism>
<dbReference type="Gene3D" id="3.40.50.1000">
    <property type="entry name" value="HAD superfamily/HAD-like"/>
    <property type="match status" value="1"/>
</dbReference>
<protein>
    <recommendedName>
        <fullName evidence="3">Cof-type HAD-IIB family hydrolase</fullName>
    </recommendedName>
</protein>
<proteinExistence type="predicted"/>
<comment type="caution">
    <text evidence="1">The sequence shown here is derived from an EMBL/GenBank/DDBJ whole genome shotgun (WGS) entry which is preliminary data.</text>
</comment>
<dbReference type="NCBIfam" id="TIGR00099">
    <property type="entry name" value="Cof-subfamily"/>
    <property type="match status" value="1"/>
</dbReference>
<reference evidence="1 2" key="1">
    <citation type="submission" date="2020-08" db="EMBL/GenBank/DDBJ databases">
        <title>Sequencing the genomes of 1000 actinobacteria strains.</title>
        <authorList>
            <person name="Klenk H.-P."/>
        </authorList>
    </citation>
    <scope>NUCLEOTIDE SEQUENCE [LARGE SCALE GENOMIC DNA]</scope>
    <source>
        <strain evidence="1 2">DSM 20419</strain>
    </source>
</reference>
<dbReference type="Gene3D" id="3.30.1240.10">
    <property type="match status" value="1"/>
</dbReference>
<evidence type="ECO:0008006" key="3">
    <source>
        <dbReference type="Google" id="ProtNLM"/>
    </source>
</evidence>
<name>A0A7W4UR97_9MICO</name>
<dbReference type="EMBL" id="JACHWJ010000005">
    <property type="protein sequence ID" value="MBB2959151.1"/>
    <property type="molecule type" value="Genomic_DNA"/>
</dbReference>
<dbReference type="InterPro" id="IPR000150">
    <property type="entry name" value="Cof"/>
</dbReference>